<evidence type="ECO:0000256" key="5">
    <source>
        <dbReference type="ARBA" id="ARBA00023015"/>
    </source>
</evidence>
<dbReference type="PANTHER" id="PTHR14927">
    <property type="entry name" value="NUCLEOLAR PROTEIN 10"/>
    <property type="match status" value="1"/>
</dbReference>
<dbReference type="SUPFAM" id="SSF140718">
    <property type="entry name" value="Mediator hinge subcomplex-like"/>
    <property type="match status" value="1"/>
</dbReference>
<sequence>MKVSAPNDVKIYNLSAGKFLPEWISARKRRQLSKKDPEIRHRIELIQDFDMPDVSTKIRISADKRSILATGVYKPRLRCYDIHNLAMKFERCMDSEVIDFMILSEDWKKLVFLQEDRFLEFHAQYGIYHKIRIPLFGRSMTYNAATCDLYLVGAYSQIHRLNLELGQFMSPWDLKDSCANCTCLGPSHSLLVTGGGQCGHVEMFDSRSKTRVGLLENPFADLCCDSSNPKAIGAITALTFCDPMMLALGSDLGMIRLFDIRSKRPLLTKDHRNDLPIKDMTYHTPTANIMSLDSKCLKIWNRENGTPFTAIESPVQLNSVCPFPDSGLLFMAQEDRRILSHYIPALGPAPRWCSFLDNLTEELEETESGRLFDDYKFLTAQELCDLGLEHLKGTQLLRAYMHGFFVDERLYKKALNLTRPFALEAFRKQKIQAVVEEERRNRVSKRKREAEDRPKVNAFLALKAKEDASSEEIKQLVEDNRFKSLFTKEEFQIDTSADEYRLLNPLISKLDRKIHKKLASSEKKKPDKVEEEEEAKTSDGGSSDGGSSVDDSSEESSSDDDKGSTAQALRDSHRSVRRGRWQRERARHLEPPSQPSSVIELQETTRDLKNRRKAFGERLSAKEESSSAAKGRATEATFHKVRRKGSDAALQNATEGRRGPPKILVVRSLSEDPPGKWAAERASTTTVKRLLREAKEVKEAEEEDFTAQPLEDNLFEWHFTVRGPVDSDFEGGLYHGRILLPPDYPMKPPSIILLTPNGRFETNKKICLNISGHHPERWQPSWSIRTALLAIIGFMPTQGLGAIGSLDYPPDERKKLARKSQTWSCPTCGPLTGLLPAKRPPLVPQQRAATSDDSSAADKNSSDAAKKEQRDHEISEILKRLDLKAEEPGQQGGAGEGGASSHPPVEATPPPPEATAGDGVRQRATDVPPNPSPPEAQSERPPAAIVTPPADQRRQTAAGATPVPTMAPPRNNSLASYYDLVMNGVVLVLLFLIMRRITIVIDKVYTRFEPSDSPGKCPLMADRLTQLQDAVNAQAENLTNAIGILQQEATPSPFTGFERGASSGKSNSASSGSSEDLAQVFARIISRTAKDIDTLIDSLPSEDLTGELQSESLRVLEDENRGSARQLRESVTRGEQLLARIQAALHDISHSQLSSHRLSSSSTAKAEGGAFDSSAATSSRTPSTSSATATSSASDLAGLATKIKVEQD</sequence>
<feature type="compositionally biased region" description="Low complexity" evidence="9">
    <location>
        <begin position="1060"/>
        <end position="1073"/>
    </location>
</feature>
<comment type="similarity">
    <text evidence="2">Belongs to the WD repeat NOL10/ENP2 family.</text>
</comment>
<feature type="region of interest" description="Disordered" evidence="9">
    <location>
        <begin position="616"/>
        <end position="658"/>
    </location>
</feature>
<dbReference type="InterPro" id="IPR056550">
    <property type="entry name" value="NOL10_2nd"/>
</dbReference>
<dbReference type="OrthoDB" id="273340at2759"/>
<comment type="subcellular location">
    <subcellularLocation>
        <location evidence="1">Nucleus</location>
        <location evidence="1">Nucleolus</location>
    </subcellularLocation>
</comment>
<dbReference type="Gene3D" id="6.10.280.10">
    <property type="entry name" value="Mediator complex, subunit Med21"/>
    <property type="match status" value="1"/>
</dbReference>
<dbReference type="Gene3D" id="2.130.10.10">
    <property type="entry name" value="YVTN repeat-like/Quinoprotein amine dehydrogenase"/>
    <property type="match status" value="1"/>
</dbReference>
<feature type="compositionally biased region" description="Low complexity" evidence="9">
    <location>
        <begin position="1150"/>
        <end position="1162"/>
    </location>
</feature>
<evidence type="ECO:0000256" key="3">
    <source>
        <dbReference type="ARBA" id="ARBA00022574"/>
    </source>
</evidence>
<dbReference type="GO" id="GO:0016592">
    <property type="term" value="C:mediator complex"/>
    <property type="evidence" value="ECO:0007669"/>
    <property type="project" value="InterPro"/>
</dbReference>
<dbReference type="PROSITE" id="PS50127">
    <property type="entry name" value="UBC_2"/>
    <property type="match status" value="1"/>
</dbReference>
<reference evidence="10" key="1">
    <citation type="submission" date="2020-11" db="EMBL/GenBank/DDBJ databases">
        <authorList>
            <person name="Tran Van P."/>
        </authorList>
    </citation>
    <scope>NUCLEOTIDE SEQUENCE</scope>
</reference>
<dbReference type="InterPro" id="IPR021384">
    <property type="entry name" value="Mediator_Med21"/>
</dbReference>
<feature type="compositionally biased region" description="Basic and acidic residues" evidence="9">
    <location>
        <begin position="616"/>
        <end position="625"/>
    </location>
</feature>
<dbReference type="Pfam" id="PF11221">
    <property type="entry name" value="Med21"/>
    <property type="match status" value="1"/>
</dbReference>
<feature type="coiled-coil region" evidence="8">
    <location>
        <begin position="1021"/>
        <end position="1048"/>
    </location>
</feature>
<dbReference type="AlphaFoldDB" id="A0A7R8W7J4"/>
<dbReference type="InterPro" id="IPR056551">
    <property type="entry name" value="Beta-prop_NOL10_N"/>
</dbReference>
<gene>
    <name evidence="10" type="ORF">CTOB1V02_LOCUS4319</name>
</gene>
<organism evidence="10">
    <name type="scientific">Cyprideis torosa</name>
    <dbReference type="NCBI Taxonomy" id="163714"/>
    <lineage>
        <taxon>Eukaryota</taxon>
        <taxon>Metazoa</taxon>
        <taxon>Ecdysozoa</taxon>
        <taxon>Arthropoda</taxon>
        <taxon>Crustacea</taxon>
        <taxon>Oligostraca</taxon>
        <taxon>Ostracoda</taxon>
        <taxon>Podocopa</taxon>
        <taxon>Podocopida</taxon>
        <taxon>Cytherocopina</taxon>
        <taxon>Cytheroidea</taxon>
        <taxon>Cytherideidae</taxon>
        <taxon>Cyprideis</taxon>
    </lineage>
</organism>
<keyword evidence="5" id="KW-0805">Transcription regulation</keyword>
<dbReference type="InterPro" id="IPR015943">
    <property type="entry name" value="WD40/YVTN_repeat-like_dom_sf"/>
</dbReference>
<name>A0A7R8W7J4_9CRUS</name>
<proteinExistence type="inferred from homology"/>
<feature type="region of interest" description="Disordered" evidence="9">
    <location>
        <begin position="828"/>
        <end position="969"/>
    </location>
</feature>
<dbReference type="InterPro" id="IPR000608">
    <property type="entry name" value="UBC"/>
</dbReference>
<feature type="region of interest" description="Disordered" evidence="9">
    <location>
        <begin position="1053"/>
        <end position="1073"/>
    </location>
</feature>
<accession>A0A7R8W7J4</accession>
<keyword evidence="4" id="KW-0677">Repeat</keyword>
<feature type="compositionally biased region" description="Basic and acidic residues" evidence="9">
    <location>
        <begin position="581"/>
        <end position="590"/>
    </location>
</feature>
<dbReference type="GO" id="GO:0030686">
    <property type="term" value="C:90S preribosome"/>
    <property type="evidence" value="ECO:0007669"/>
    <property type="project" value="TreeGrafter"/>
</dbReference>
<evidence type="ECO:0000313" key="10">
    <source>
        <dbReference type="EMBL" id="CAD7226401.1"/>
    </source>
</evidence>
<dbReference type="EMBL" id="OB660821">
    <property type="protein sequence ID" value="CAD7226401.1"/>
    <property type="molecule type" value="Genomic_DNA"/>
</dbReference>
<feature type="region of interest" description="Disordered" evidence="9">
    <location>
        <begin position="518"/>
        <end position="601"/>
    </location>
</feature>
<feature type="compositionally biased region" description="Basic and acidic residues" evidence="9">
    <location>
        <begin position="860"/>
        <end position="887"/>
    </location>
</feature>
<dbReference type="FunFam" id="3.10.110.10:FF:000086">
    <property type="entry name" value="Ubiquitin-conjugating enzyme E2 J1"/>
    <property type="match status" value="1"/>
</dbReference>
<evidence type="ECO:0000256" key="4">
    <source>
        <dbReference type="ARBA" id="ARBA00022737"/>
    </source>
</evidence>
<feature type="compositionally biased region" description="Low complexity" evidence="9">
    <location>
        <begin position="1173"/>
        <end position="1194"/>
    </location>
</feature>
<feature type="compositionally biased region" description="Basic and acidic residues" evidence="9">
    <location>
        <begin position="519"/>
        <end position="528"/>
    </location>
</feature>
<dbReference type="InterPro" id="IPR037212">
    <property type="entry name" value="Med7/Med21-like"/>
</dbReference>
<dbReference type="SUPFAM" id="SSF54495">
    <property type="entry name" value="UBC-like"/>
    <property type="match status" value="1"/>
</dbReference>
<dbReference type="GO" id="GO:0032040">
    <property type="term" value="C:small-subunit processome"/>
    <property type="evidence" value="ECO:0007669"/>
    <property type="project" value="TreeGrafter"/>
</dbReference>
<dbReference type="InterPro" id="IPR040382">
    <property type="entry name" value="NOL10/Enp2"/>
</dbReference>
<dbReference type="CDD" id="cd23799">
    <property type="entry name" value="UBCc_UBE2J"/>
    <property type="match status" value="1"/>
</dbReference>
<keyword evidence="3" id="KW-0853">WD repeat</keyword>
<evidence type="ECO:0000256" key="9">
    <source>
        <dbReference type="SAM" id="MobiDB-lite"/>
    </source>
</evidence>
<evidence type="ECO:0000256" key="6">
    <source>
        <dbReference type="ARBA" id="ARBA00023163"/>
    </source>
</evidence>
<protein>
    <submittedName>
        <fullName evidence="10">Uncharacterized protein</fullName>
    </submittedName>
</protein>
<evidence type="ECO:0000256" key="1">
    <source>
        <dbReference type="ARBA" id="ARBA00004604"/>
    </source>
</evidence>
<dbReference type="Pfam" id="PF23097">
    <property type="entry name" value="NOL10_2nd"/>
    <property type="match status" value="1"/>
</dbReference>
<dbReference type="InterPro" id="IPR016135">
    <property type="entry name" value="UBQ-conjugating_enzyme/RWD"/>
</dbReference>
<evidence type="ECO:0000256" key="7">
    <source>
        <dbReference type="ARBA" id="ARBA00023242"/>
    </source>
</evidence>
<dbReference type="Pfam" id="PF08159">
    <property type="entry name" value="NUC153"/>
    <property type="match status" value="1"/>
</dbReference>
<feature type="region of interest" description="Disordered" evidence="9">
    <location>
        <begin position="1150"/>
        <end position="1208"/>
    </location>
</feature>
<dbReference type="Pfam" id="PF00179">
    <property type="entry name" value="UQ_con"/>
    <property type="match status" value="1"/>
</dbReference>
<dbReference type="InterPro" id="IPR036322">
    <property type="entry name" value="WD40_repeat_dom_sf"/>
</dbReference>
<dbReference type="PANTHER" id="PTHR14927:SF0">
    <property type="entry name" value="NUCLEOLAR PROTEIN 10"/>
    <property type="match status" value="1"/>
</dbReference>
<evidence type="ECO:0000256" key="2">
    <source>
        <dbReference type="ARBA" id="ARBA00005264"/>
    </source>
</evidence>
<evidence type="ECO:0000256" key="8">
    <source>
        <dbReference type="SAM" id="Coils"/>
    </source>
</evidence>
<dbReference type="SMART" id="SM00212">
    <property type="entry name" value="UBCc"/>
    <property type="match status" value="1"/>
</dbReference>
<keyword evidence="8" id="KW-0175">Coiled coil</keyword>
<dbReference type="SUPFAM" id="SSF50978">
    <property type="entry name" value="WD40 repeat-like"/>
    <property type="match status" value="1"/>
</dbReference>
<dbReference type="GO" id="GO:0000462">
    <property type="term" value="P:maturation of SSU-rRNA from tricistronic rRNA transcript (SSU-rRNA, 5.8S rRNA, LSU-rRNA)"/>
    <property type="evidence" value="ECO:0007669"/>
    <property type="project" value="TreeGrafter"/>
</dbReference>
<feature type="compositionally biased region" description="Low complexity" evidence="9">
    <location>
        <begin position="848"/>
        <end position="859"/>
    </location>
</feature>
<dbReference type="Gene3D" id="3.10.110.10">
    <property type="entry name" value="Ubiquitin Conjugating Enzyme"/>
    <property type="match status" value="1"/>
</dbReference>
<feature type="compositionally biased region" description="Low complexity" evidence="9">
    <location>
        <begin position="538"/>
        <end position="550"/>
    </location>
</feature>
<keyword evidence="6" id="KW-0804">Transcription</keyword>
<keyword evidence="7" id="KW-0539">Nucleus</keyword>
<dbReference type="Pfam" id="PF23098">
    <property type="entry name" value="Beta-prop_NOL10_N"/>
    <property type="match status" value="1"/>
</dbReference>
<dbReference type="InterPro" id="IPR012580">
    <property type="entry name" value="NUC153"/>
</dbReference>